<sequence length="85" mass="10035">MMEEDKWECMRIRRGDFERIRSVLEKADADQPMTAREILELLDEHGEEFDSAHRVATVLGRQAQTGAVEVIRDQPYRYRFLDGHN</sequence>
<keyword evidence="2" id="KW-1185">Reference proteome</keyword>
<protein>
    <submittedName>
        <fullName evidence="1">Uncharacterized protein</fullName>
    </submittedName>
</protein>
<dbReference type="STRING" id="890420.SAMN05216226_102280"/>
<reference evidence="1 2" key="1">
    <citation type="submission" date="2016-10" db="EMBL/GenBank/DDBJ databases">
        <authorList>
            <person name="de Groot N.N."/>
        </authorList>
    </citation>
    <scope>NUCLEOTIDE SEQUENCE [LARGE SCALE GENOMIC DNA]</scope>
    <source>
        <strain evidence="1 2">IBRC-M10015</strain>
    </source>
</reference>
<accession>A0A1G8T1Y0</accession>
<dbReference type="Proteomes" id="UP000198856">
    <property type="component" value="Unassembled WGS sequence"/>
</dbReference>
<organism evidence="1 2">
    <name type="scientific">Halovenus aranensis</name>
    <dbReference type="NCBI Taxonomy" id="890420"/>
    <lineage>
        <taxon>Archaea</taxon>
        <taxon>Methanobacteriati</taxon>
        <taxon>Methanobacteriota</taxon>
        <taxon>Stenosarchaea group</taxon>
        <taxon>Halobacteria</taxon>
        <taxon>Halobacteriales</taxon>
        <taxon>Haloarculaceae</taxon>
        <taxon>Halovenus</taxon>
    </lineage>
</organism>
<proteinExistence type="predicted"/>
<name>A0A1G8T1Y0_9EURY</name>
<dbReference type="EMBL" id="FNFC01000002">
    <property type="protein sequence ID" value="SDJ35589.1"/>
    <property type="molecule type" value="Genomic_DNA"/>
</dbReference>
<evidence type="ECO:0000313" key="1">
    <source>
        <dbReference type="EMBL" id="SDJ35589.1"/>
    </source>
</evidence>
<dbReference type="AlphaFoldDB" id="A0A1G8T1Y0"/>
<gene>
    <name evidence="1" type="ORF">SAMN05216226_102280</name>
</gene>
<evidence type="ECO:0000313" key="2">
    <source>
        <dbReference type="Proteomes" id="UP000198856"/>
    </source>
</evidence>